<keyword evidence="5" id="KW-1185">Reference proteome</keyword>
<dbReference type="InterPro" id="IPR006140">
    <property type="entry name" value="D-isomer_DH_NAD-bd"/>
</dbReference>
<evidence type="ECO:0000256" key="2">
    <source>
        <dbReference type="ARBA" id="ARBA00023027"/>
    </source>
</evidence>
<feature type="domain" description="D-isomer specific 2-hydroxyacid dehydrogenase NAD-binding" evidence="3">
    <location>
        <begin position="142"/>
        <end position="313"/>
    </location>
</feature>
<dbReference type="SUPFAM" id="SSF51735">
    <property type="entry name" value="NAD(P)-binding Rossmann-fold domains"/>
    <property type="match status" value="1"/>
</dbReference>
<proteinExistence type="predicted"/>
<dbReference type="PANTHER" id="PTHR43333">
    <property type="entry name" value="2-HACID_DH_C DOMAIN-CONTAINING PROTEIN"/>
    <property type="match status" value="1"/>
</dbReference>
<evidence type="ECO:0000313" key="4">
    <source>
        <dbReference type="EMBL" id="QPZ38175.1"/>
    </source>
</evidence>
<sequence length="350" mass="37781">MISRQLRVAVAAPLSGDDAAWITQHEPRVELMYEPDLLPPMRWAADYSGDPEFSRTPEQQARFTQLVDGADALYGIPDVDPSALARVAAANSRLRWVHTMAAGGGSQVRGANLTSEQLERIAFTTSAGVHGHPLAEFAVFGVFAGAKSLARLRRQQRDRQWSGRWSMQQVADQTVLVLGLGGIGSIVARKLDALGATVVAVARHDADTAGVSRIVRPEDIVSEAHLMDAVVNTLPGTDATHHLLGDAFFSAVKSGATLVNVGRGTVIDEEALVWALASGQIGFAALDVFEAEPLPADSPLWHRDDVLISPHTAALDDREERRIAELFADNAGRLLDGTPMRNRVNTVEFY</sequence>
<dbReference type="EMBL" id="CP061169">
    <property type="protein sequence ID" value="QPZ38175.1"/>
    <property type="molecule type" value="Genomic_DNA"/>
</dbReference>
<evidence type="ECO:0000259" key="3">
    <source>
        <dbReference type="Pfam" id="PF02826"/>
    </source>
</evidence>
<gene>
    <name evidence="4" type="ORF">HCR76_15515</name>
</gene>
<dbReference type="Pfam" id="PF02826">
    <property type="entry name" value="2-Hacid_dh_C"/>
    <property type="match status" value="1"/>
</dbReference>
<reference evidence="4 5" key="1">
    <citation type="submission" date="2020-12" db="EMBL/GenBank/DDBJ databases">
        <title>Microbacterium sp. HY060.</title>
        <authorList>
            <person name="Zhou J."/>
        </authorList>
    </citation>
    <scope>NUCLEOTIDE SEQUENCE [LARGE SCALE GENOMIC DNA]</scope>
    <source>
        <strain evidence="4 5">HY60</strain>
    </source>
</reference>
<organism evidence="4 5">
    <name type="scientific">Paramicrobacterium chengjingii</name>
    <dbReference type="NCBI Taxonomy" id="2769067"/>
    <lineage>
        <taxon>Bacteria</taxon>
        <taxon>Bacillati</taxon>
        <taxon>Actinomycetota</taxon>
        <taxon>Actinomycetes</taxon>
        <taxon>Micrococcales</taxon>
        <taxon>Microbacteriaceae</taxon>
        <taxon>Paramicrobacterium</taxon>
    </lineage>
</organism>
<protein>
    <submittedName>
        <fullName evidence="4">D-2-hydroxyacid dehydrogenase</fullName>
    </submittedName>
</protein>
<keyword evidence="1" id="KW-0560">Oxidoreductase</keyword>
<name>A0ABX6YIJ4_9MICO</name>
<dbReference type="Gene3D" id="3.40.50.720">
    <property type="entry name" value="NAD(P)-binding Rossmann-like Domain"/>
    <property type="match status" value="2"/>
</dbReference>
<keyword evidence="2" id="KW-0520">NAD</keyword>
<accession>A0ABX6YIJ4</accession>
<dbReference type="InterPro" id="IPR036291">
    <property type="entry name" value="NAD(P)-bd_dom_sf"/>
</dbReference>
<dbReference type="PANTHER" id="PTHR43333:SF1">
    <property type="entry name" value="D-ISOMER SPECIFIC 2-HYDROXYACID DEHYDROGENASE NAD-BINDING DOMAIN-CONTAINING PROTEIN"/>
    <property type="match status" value="1"/>
</dbReference>
<dbReference type="Proteomes" id="UP000662814">
    <property type="component" value="Chromosome"/>
</dbReference>
<dbReference type="CDD" id="cd05300">
    <property type="entry name" value="2-Hacid_dh_1"/>
    <property type="match status" value="1"/>
</dbReference>
<evidence type="ECO:0000313" key="5">
    <source>
        <dbReference type="Proteomes" id="UP000662814"/>
    </source>
</evidence>
<evidence type="ECO:0000256" key="1">
    <source>
        <dbReference type="ARBA" id="ARBA00023002"/>
    </source>
</evidence>
<dbReference type="RefSeq" id="WP_166987246.1">
    <property type="nucleotide sequence ID" value="NZ_CP061169.1"/>
</dbReference>